<accession>A0A2G7FSC4</accession>
<dbReference type="Pfam" id="PF11578">
    <property type="entry name" value="DUF3237"/>
    <property type="match status" value="1"/>
</dbReference>
<comment type="caution">
    <text evidence="1">The sequence shown here is derived from an EMBL/GenBank/DDBJ whole genome shotgun (WGS) entry which is preliminary data.</text>
</comment>
<dbReference type="Proteomes" id="UP000231358">
    <property type="component" value="Unassembled WGS sequence"/>
</dbReference>
<keyword evidence="2" id="KW-1185">Reference proteome</keyword>
<evidence type="ECO:0000313" key="1">
    <source>
        <dbReference type="EMBL" id="PIG83520.1"/>
    </source>
</evidence>
<reference evidence="1 2" key="1">
    <citation type="submission" date="2017-05" db="EMBL/GenBank/DDBJ databases">
        <title>Genome sequence for an aflatoxigenic pathogen of Argentinian peanut, Aspergillus arachidicola.</title>
        <authorList>
            <person name="Moore G."/>
            <person name="Beltz S.B."/>
            <person name="Mack B.M."/>
        </authorList>
    </citation>
    <scope>NUCLEOTIDE SEQUENCE [LARGE SCALE GENOMIC DNA]</scope>
    <source>
        <strain evidence="1 2">CBS 117610</strain>
    </source>
</reference>
<evidence type="ECO:0000313" key="2">
    <source>
        <dbReference type="Proteomes" id="UP000231358"/>
    </source>
</evidence>
<proteinExistence type="predicted"/>
<name>A0A2G7FSC4_9EURO</name>
<gene>
    <name evidence="1" type="ORF">AARAC_002514</name>
</gene>
<dbReference type="EMBL" id="NEXV01000450">
    <property type="protein sequence ID" value="PIG83520.1"/>
    <property type="molecule type" value="Genomic_DNA"/>
</dbReference>
<dbReference type="AlphaFoldDB" id="A0A2G7FSC4"/>
<protein>
    <submittedName>
        <fullName evidence="1">Uncharacterized protein</fullName>
    </submittedName>
</protein>
<dbReference type="Gene3D" id="2.40.160.20">
    <property type="match status" value="1"/>
</dbReference>
<organism evidence="1 2">
    <name type="scientific">Aspergillus arachidicola</name>
    <dbReference type="NCBI Taxonomy" id="656916"/>
    <lineage>
        <taxon>Eukaryota</taxon>
        <taxon>Fungi</taxon>
        <taxon>Dikarya</taxon>
        <taxon>Ascomycota</taxon>
        <taxon>Pezizomycotina</taxon>
        <taxon>Eurotiomycetes</taxon>
        <taxon>Eurotiomycetidae</taxon>
        <taxon>Eurotiales</taxon>
        <taxon>Aspergillaceae</taxon>
        <taxon>Aspergillus</taxon>
        <taxon>Aspergillus subgen. Circumdati</taxon>
    </lineage>
</organism>
<sequence>MSGFPTLKPAFTVRVNIDAPLAVGSASRSNPLQVVPMTGGTVKGDSGFSPALDAEFVGVGNDYIHADADGKHLRLNAHGVLKTKDDALLYLNYTGVVTLTPAEQAVFAGTASEGSTPFGNICEYIAGLSLPEPSLTVALTGDERYKDLENRVFVGQGRFNIESGKPVVEYRVSQVHHG</sequence>